<sequence>MPFERDRRLVLRRLPVGAVVQRAVLTLTPVSTDAGGRFLETLSFGDGRGDWGATKVATSTAVEIDLHARRRLASLTGTNLGTAHLLADLGGGFLAVDSEGGFGDNGTFALGNAVTLPGICVTGLRAPTPTASAPDVSQLRVSSPPSNVTVAVEGGPVFFTHLGDLMDPVTTPDFADLLQGLLADLDVENGCVVVPFVLHSDTIARLDLVLEIDYAIEAGGLPDGVASAQAQYAFGGAPVAGQGALSVTAPPGLVAVAGGTTGRVQGAFAETRVVFGPVTGELPPELVSVGPGQSLAQQIVLPGARVASSVDLLLTAVTAEAALAIDIVDDLDGKPGRTSLLSRPADLRLTRDDAGSPTWLSVPLPAETELAAGTTRWVVVQARTGSAAWSAGPDDGDAVAPGLQTTRDGGLSWRRAEGRSVTAPLRAPLRLRHTTPGFEMPLELRVGAGGAEVAVDLQRFAASGTVDFGLDFPEVAEAFNAALAAAGARPDGGGERVANGDFVTWYRVGSDVARSSELRLPEATGLRFGLAVFGRDSGLVHTVVQGDGDASYVGFDVFSGAPTLQQRIGDGTPVALAMDAPGRTALVSMVDFSDAVIGRLSSDSVVLAAAGADGLTIRGGLLLVDTATGRPAGGRVATSEPVIGLAAAPDGQGVYVVGWDVVADEIRSVVRHVGWSDLRAAAAGAELAWSTLPRTVVSGQLRHVTVAPDGRLVLLVAGPDGDVAAGGSAGEVLAYADRAAVAAGDAVRVPAPADAVQVAATPDGAKLLVLTRAGVTYLRSADLATLDDVAFLDEVGGAGQALGIAPTGDVAVVVRRKAVNVLDVPNRRWLTDPGFSVPVGRAGGQVVVNAAGTHAAVVGMGMSDGTLVTIGAALPADWEVTAGAVRPVSLPATGEVLALLGDPRGISGRVATQAAAISQVVPVTGAVRYRISFDGLSLVEGGVAQVRWLGDRCRPGRVDRVPVTSFDVESGGSVERIPHHEAVLTSPADATQAEVRFRVPEAAMAIDKVSLLPSLDVASGAWTPDDPATTVTAAGAGTVVSNGGAATSTVSQVAAVRAGDLFELTVEATTSGEPGAAVELGFADDAGAVVGDVPSVPLDPLDFDDRAASGTVPDGAVEATLRLVLPPGAVVELRTLSLSVGAAAEVELYFASQAPGELRVSDVGVRFEADEPQPLPVPPGGLCPATPTGEGPDGEACHCQACGTTGPVRQAAAAVTPAGRPVVVTPCPTCGTDRVRLGGKVVRGAQRPLLRQFEVHDRQVALRVGEERRPAVESRVRVDEPLEAVDGIAESRATLLRAHGVRDLVALSRADAAALADLPGVSRGMAESFIAQARMLVRERGVRVVFD</sequence>
<dbReference type="InterPro" id="IPR011045">
    <property type="entry name" value="N2O_reductase_N"/>
</dbReference>
<dbReference type="SUPFAM" id="SSF69322">
    <property type="entry name" value="Tricorn protease domain 2"/>
    <property type="match status" value="1"/>
</dbReference>
<dbReference type="InterPro" id="IPR015943">
    <property type="entry name" value="WD40/YVTN_repeat-like_dom_sf"/>
</dbReference>
<keyword evidence="2" id="KW-1185">Reference proteome</keyword>
<dbReference type="SUPFAM" id="SSF50974">
    <property type="entry name" value="Nitrous oxide reductase, N-terminal domain"/>
    <property type="match status" value="1"/>
</dbReference>
<comment type="caution">
    <text evidence="1">The sequence shown here is derived from an EMBL/GenBank/DDBJ whole genome shotgun (WGS) entry which is preliminary data.</text>
</comment>
<dbReference type="EMBL" id="JACHWR010000003">
    <property type="protein sequence ID" value="MBB3044552.1"/>
    <property type="molecule type" value="Genomic_DNA"/>
</dbReference>
<proteinExistence type="predicted"/>
<dbReference type="Gene3D" id="2.130.10.10">
    <property type="entry name" value="YVTN repeat-like/Quinoprotein amine dehydrogenase"/>
    <property type="match status" value="1"/>
</dbReference>
<dbReference type="Gene3D" id="1.10.150.20">
    <property type="entry name" value="5' to 3' exonuclease, C-terminal subdomain"/>
    <property type="match status" value="1"/>
</dbReference>
<gene>
    <name evidence="1" type="ORF">FHU40_004389</name>
</gene>
<protein>
    <submittedName>
        <fullName evidence="1">Putative RNA-binding protein with TRAM domain</fullName>
    </submittedName>
</protein>
<accession>A0A7W4Z350</accession>
<dbReference type="Proteomes" id="UP000589626">
    <property type="component" value="Unassembled WGS sequence"/>
</dbReference>
<reference evidence="1 2" key="1">
    <citation type="submission" date="2020-08" db="EMBL/GenBank/DDBJ databases">
        <title>Sequencing the genomes of 1000 actinobacteria strains.</title>
        <authorList>
            <person name="Klenk H.-P."/>
        </authorList>
    </citation>
    <scope>NUCLEOTIDE SEQUENCE [LARGE SCALE GENOMIC DNA]</scope>
    <source>
        <strain evidence="1 2">DSM 105498</strain>
    </source>
</reference>
<evidence type="ECO:0000313" key="2">
    <source>
        <dbReference type="Proteomes" id="UP000589626"/>
    </source>
</evidence>
<dbReference type="RefSeq" id="WP_183594427.1">
    <property type="nucleotide sequence ID" value="NZ_JACHWR010000003.1"/>
</dbReference>
<name>A0A7W4Z350_9ACTN</name>
<evidence type="ECO:0000313" key="1">
    <source>
        <dbReference type="EMBL" id="MBB3044552.1"/>
    </source>
</evidence>
<organism evidence="1 2">
    <name type="scientific">Nocardioides soli</name>
    <dbReference type="NCBI Taxonomy" id="1036020"/>
    <lineage>
        <taxon>Bacteria</taxon>
        <taxon>Bacillati</taxon>
        <taxon>Actinomycetota</taxon>
        <taxon>Actinomycetes</taxon>
        <taxon>Propionibacteriales</taxon>
        <taxon>Nocardioidaceae</taxon>
        <taxon>Nocardioides</taxon>
    </lineage>
</organism>